<dbReference type="InterPro" id="IPR051829">
    <property type="entry name" value="Multiheme_Cytochr_ET"/>
</dbReference>
<dbReference type="InterPro" id="IPR011990">
    <property type="entry name" value="TPR-like_helical_dom_sf"/>
</dbReference>
<gene>
    <name evidence="3" type="ORF">ACFPT7_06175</name>
</gene>
<dbReference type="PROSITE" id="PS50005">
    <property type="entry name" value="TPR"/>
    <property type="match status" value="1"/>
</dbReference>
<dbReference type="PANTHER" id="PTHR35038">
    <property type="entry name" value="DISSIMILATORY SULFITE REDUCTASE SIRA"/>
    <property type="match status" value="1"/>
</dbReference>
<dbReference type="SMART" id="SM00028">
    <property type="entry name" value="TPR"/>
    <property type="match status" value="1"/>
</dbReference>
<dbReference type="Pfam" id="PF13432">
    <property type="entry name" value="TPR_16"/>
    <property type="match status" value="1"/>
</dbReference>
<dbReference type="CDD" id="cd08168">
    <property type="entry name" value="Cytochrom_C3"/>
    <property type="match status" value="1"/>
</dbReference>
<sequence length="520" mass="57475">MGRSISVAVPDVLPNGSMPAQVSNERLNRHFDIFSQDGKVYQSEFATGSDANEIFRDTREVRWFIGSGINGYGPVVERDHYLFQGPVSFYTKPGQWGASPGYEYADLGFNRPILPGCMFCHSGRTSVVEGANGEYGDPVFHEASIGCENCHGPGAAHIAAMSKPGMMPASTAIVNPSRLTPYMADNVCMACHQTGDVRVLKPGKSYADVRPGKPLDNVLSILLIPPTREHPPDADHVEHYYSMMLSKCYRASGGKLSCITCHDPHVQPTRAEAPAYFAKKCMTCHTNQSCKIPLEQRLKQTPANDCAGCHMPKRDIQVISHSSATNHRILARPDEPFPEETFKQTTASLPDLVDLDPAPEAKNAPLPKLTLLEAYGTLSTDHPEYTEAYLKLLSELEQSMPDSVLVQAGAGRRELQSRNYAAAEDHLRRAVKLGPPRATTYADLAEALNQQGRKQEALDALNQAYALDPFNPQIQKARVGRLIDLKQYREALAAIEHYVDVFPQDEFMRQMLARARQQPL</sequence>
<evidence type="ECO:0000313" key="4">
    <source>
        <dbReference type="Proteomes" id="UP001596091"/>
    </source>
</evidence>
<comment type="caution">
    <text evidence="3">The sequence shown here is derived from an EMBL/GenBank/DDBJ whole genome shotgun (WGS) entry which is preliminary data.</text>
</comment>
<dbReference type="InterPro" id="IPR036280">
    <property type="entry name" value="Multihaem_cyt_sf"/>
</dbReference>
<dbReference type="Gene3D" id="1.10.1130.10">
    <property type="entry name" value="Flavocytochrome C3, Chain A"/>
    <property type="match status" value="1"/>
</dbReference>
<dbReference type="PANTHER" id="PTHR35038:SF8">
    <property type="entry name" value="C-TYPE POLYHEME CYTOCHROME OMCC"/>
    <property type="match status" value="1"/>
</dbReference>
<evidence type="ECO:0000256" key="1">
    <source>
        <dbReference type="ARBA" id="ARBA00022729"/>
    </source>
</evidence>
<dbReference type="SUPFAM" id="SSF48695">
    <property type="entry name" value="Multiheme cytochromes"/>
    <property type="match status" value="1"/>
</dbReference>
<name>A0ABW1EDG3_9BACT</name>
<evidence type="ECO:0000256" key="2">
    <source>
        <dbReference type="PROSITE-ProRule" id="PRU00339"/>
    </source>
</evidence>
<dbReference type="Proteomes" id="UP001596091">
    <property type="component" value="Unassembled WGS sequence"/>
</dbReference>
<dbReference type="RefSeq" id="WP_263337622.1">
    <property type="nucleotide sequence ID" value="NZ_JAGSYH010000004.1"/>
</dbReference>
<proteinExistence type="predicted"/>
<accession>A0ABW1EDG3</accession>
<dbReference type="EMBL" id="JBHSPH010000002">
    <property type="protein sequence ID" value="MFC5861872.1"/>
    <property type="molecule type" value="Genomic_DNA"/>
</dbReference>
<reference evidence="4" key="1">
    <citation type="journal article" date="2019" name="Int. J. Syst. Evol. Microbiol.">
        <title>The Global Catalogue of Microorganisms (GCM) 10K type strain sequencing project: providing services to taxonomists for standard genome sequencing and annotation.</title>
        <authorList>
            <consortium name="The Broad Institute Genomics Platform"/>
            <consortium name="The Broad Institute Genome Sequencing Center for Infectious Disease"/>
            <person name="Wu L."/>
            <person name="Ma J."/>
        </authorList>
    </citation>
    <scope>NUCLEOTIDE SEQUENCE [LARGE SCALE GENOMIC DNA]</scope>
    <source>
        <strain evidence="4">JCM 4087</strain>
    </source>
</reference>
<feature type="repeat" description="TPR" evidence="2">
    <location>
        <begin position="438"/>
        <end position="471"/>
    </location>
</feature>
<keyword evidence="4" id="KW-1185">Reference proteome</keyword>
<protein>
    <submittedName>
        <fullName evidence="3">Tetratricopeptide repeat protein</fullName>
    </submittedName>
</protein>
<dbReference type="SUPFAM" id="SSF48452">
    <property type="entry name" value="TPR-like"/>
    <property type="match status" value="1"/>
</dbReference>
<dbReference type="Gene3D" id="1.25.40.10">
    <property type="entry name" value="Tetratricopeptide repeat domain"/>
    <property type="match status" value="1"/>
</dbReference>
<dbReference type="InterPro" id="IPR019734">
    <property type="entry name" value="TPR_rpt"/>
</dbReference>
<evidence type="ECO:0000313" key="3">
    <source>
        <dbReference type="EMBL" id="MFC5861872.1"/>
    </source>
</evidence>
<organism evidence="3 4">
    <name type="scientific">Acidicapsa dinghuensis</name>
    <dbReference type="NCBI Taxonomy" id="2218256"/>
    <lineage>
        <taxon>Bacteria</taxon>
        <taxon>Pseudomonadati</taxon>
        <taxon>Acidobacteriota</taxon>
        <taxon>Terriglobia</taxon>
        <taxon>Terriglobales</taxon>
        <taxon>Acidobacteriaceae</taxon>
        <taxon>Acidicapsa</taxon>
    </lineage>
</organism>
<keyword evidence="2" id="KW-0802">TPR repeat</keyword>
<dbReference type="Gene3D" id="3.90.10.10">
    <property type="entry name" value="Cytochrome C3"/>
    <property type="match status" value="1"/>
</dbReference>
<keyword evidence="1" id="KW-0732">Signal</keyword>